<reference evidence="2" key="1">
    <citation type="journal article" date="2019" name="Int. J. Syst. Evol. Microbiol.">
        <title>The Global Catalogue of Microorganisms (GCM) 10K type strain sequencing project: providing services to taxonomists for standard genome sequencing and annotation.</title>
        <authorList>
            <consortium name="The Broad Institute Genomics Platform"/>
            <consortium name="The Broad Institute Genome Sequencing Center for Infectious Disease"/>
            <person name="Wu L."/>
            <person name="Ma J."/>
        </authorList>
    </citation>
    <scope>NUCLEOTIDE SEQUENCE [LARGE SCALE GENOMIC DNA]</scope>
    <source>
        <strain evidence="2">JCM 9918</strain>
    </source>
</reference>
<evidence type="ECO:0000313" key="2">
    <source>
        <dbReference type="Proteomes" id="UP001596112"/>
    </source>
</evidence>
<evidence type="ECO:0000313" key="1">
    <source>
        <dbReference type="EMBL" id="MFC5812643.1"/>
    </source>
</evidence>
<sequence>MVFGKEARAKMDYFGDEEIDDLFAEVRGQVIGVQRAGFSGGRGTWRACGV</sequence>
<keyword evidence="2" id="KW-1185">Reference proteome</keyword>
<proteinExistence type="predicted"/>
<name>A0ABW1BJ40_9ACTN</name>
<accession>A0ABW1BJ40</accession>
<dbReference type="Proteomes" id="UP001596112">
    <property type="component" value="Unassembled WGS sequence"/>
</dbReference>
<gene>
    <name evidence="1" type="ORF">ACFQGO_34930</name>
</gene>
<organism evidence="1 2">
    <name type="scientific">Streptomyces heilongjiangensis</name>
    <dbReference type="NCBI Taxonomy" id="945052"/>
    <lineage>
        <taxon>Bacteria</taxon>
        <taxon>Bacillati</taxon>
        <taxon>Actinomycetota</taxon>
        <taxon>Actinomycetes</taxon>
        <taxon>Kitasatosporales</taxon>
        <taxon>Streptomycetaceae</taxon>
        <taxon>Streptomyces</taxon>
    </lineage>
</organism>
<dbReference type="RefSeq" id="WP_272172161.1">
    <property type="nucleotide sequence ID" value="NZ_JAQOSL010000046.1"/>
</dbReference>
<dbReference type="EMBL" id="JBHSNZ010000038">
    <property type="protein sequence ID" value="MFC5812643.1"/>
    <property type="molecule type" value="Genomic_DNA"/>
</dbReference>
<comment type="caution">
    <text evidence="1">The sequence shown here is derived from an EMBL/GenBank/DDBJ whole genome shotgun (WGS) entry which is preliminary data.</text>
</comment>
<protein>
    <submittedName>
        <fullName evidence="1">Uncharacterized protein</fullName>
    </submittedName>
</protein>